<protein>
    <recommendedName>
        <fullName evidence="3">NAD(P)-binding domain-containing protein</fullName>
    </recommendedName>
</protein>
<dbReference type="OrthoDB" id="63935at2759"/>
<dbReference type="EMBL" id="JABCKV010000069">
    <property type="protein sequence ID" value="KAG5644458.1"/>
    <property type="molecule type" value="Genomic_DNA"/>
</dbReference>
<reference evidence="1" key="1">
    <citation type="submission" date="2020-07" db="EMBL/GenBank/DDBJ databases">
        <authorList>
            <person name="Nieuwenhuis M."/>
            <person name="Van De Peppel L.J.J."/>
        </authorList>
    </citation>
    <scope>NUCLEOTIDE SEQUENCE</scope>
    <source>
        <strain evidence="1">AP01</strain>
        <tissue evidence="1">Mycelium</tissue>
    </source>
</reference>
<accession>A0A9P7KBE8</accession>
<dbReference type="AlphaFoldDB" id="A0A9P7KBE8"/>
<evidence type="ECO:0000313" key="1">
    <source>
        <dbReference type="EMBL" id="KAG5644458.1"/>
    </source>
</evidence>
<evidence type="ECO:0000313" key="2">
    <source>
        <dbReference type="Proteomes" id="UP000775547"/>
    </source>
</evidence>
<sequence>MTLIAAVEAGHTVTFLLRNTSVFDNDVDVQQYIKSSKAHLVKGDALVREDVQKGWEAAASNSSSGTSVCCEIYLFHLPLNSQKPGGIPKFHVVKGFVISPPNLVTQSLLNALSTLPTPRPRIITISSTGLTRTSHAALPLLLKPLYGYLLASPHRDKVGAERVVSHVAGWTWNSKEYGEPVAEVLDVEGQWRTLDGLPAEGTLKEDVLVIRPALLTDGECLAETGKQKYRVSEEELGGWTVSRKDVAHFVADASLNRWDEFKGKCVSIAY</sequence>
<organism evidence="1 2">
    <name type="scientific">Asterophora parasitica</name>
    <dbReference type="NCBI Taxonomy" id="117018"/>
    <lineage>
        <taxon>Eukaryota</taxon>
        <taxon>Fungi</taxon>
        <taxon>Dikarya</taxon>
        <taxon>Basidiomycota</taxon>
        <taxon>Agaricomycotina</taxon>
        <taxon>Agaricomycetes</taxon>
        <taxon>Agaricomycetidae</taxon>
        <taxon>Agaricales</taxon>
        <taxon>Tricholomatineae</taxon>
        <taxon>Lyophyllaceae</taxon>
        <taxon>Asterophora</taxon>
    </lineage>
</organism>
<evidence type="ECO:0008006" key="3">
    <source>
        <dbReference type="Google" id="ProtNLM"/>
    </source>
</evidence>
<keyword evidence="2" id="KW-1185">Reference proteome</keyword>
<reference evidence="1" key="2">
    <citation type="submission" date="2021-10" db="EMBL/GenBank/DDBJ databases">
        <title>Phylogenomics reveals ancestral predisposition of the termite-cultivated fungus Termitomyces towards a domesticated lifestyle.</title>
        <authorList>
            <person name="Auxier B."/>
            <person name="Grum-Grzhimaylo A."/>
            <person name="Cardenas M.E."/>
            <person name="Lodge J.D."/>
            <person name="Laessoe T."/>
            <person name="Pedersen O."/>
            <person name="Smith M.E."/>
            <person name="Kuyper T.W."/>
            <person name="Franco-Molano E.A."/>
            <person name="Baroni T.J."/>
            <person name="Aanen D.K."/>
        </authorList>
    </citation>
    <scope>NUCLEOTIDE SEQUENCE</scope>
    <source>
        <strain evidence="1">AP01</strain>
        <tissue evidence="1">Mycelium</tissue>
    </source>
</reference>
<dbReference type="Gene3D" id="3.40.50.720">
    <property type="entry name" value="NAD(P)-binding Rossmann-like Domain"/>
    <property type="match status" value="1"/>
</dbReference>
<proteinExistence type="predicted"/>
<dbReference type="Proteomes" id="UP000775547">
    <property type="component" value="Unassembled WGS sequence"/>
</dbReference>
<gene>
    <name evidence="1" type="ORF">DXG03_008358</name>
</gene>
<comment type="caution">
    <text evidence="1">The sequence shown here is derived from an EMBL/GenBank/DDBJ whole genome shotgun (WGS) entry which is preliminary data.</text>
</comment>
<name>A0A9P7KBE8_9AGAR</name>